<dbReference type="AlphaFoldDB" id="A0A1W9S1Y6"/>
<protein>
    <recommendedName>
        <fullName evidence="8">CBS domain-containing protein</fullName>
    </recommendedName>
</protein>
<dbReference type="EMBL" id="NATQ01000023">
    <property type="protein sequence ID" value="OQX90858.1"/>
    <property type="molecule type" value="Genomic_DNA"/>
</dbReference>
<keyword evidence="5 6" id="KW-0129">CBS domain</keyword>
<dbReference type="InterPro" id="IPR005170">
    <property type="entry name" value="Transptr-assoc_dom"/>
</dbReference>
<evidence type="ECO:0000256" key="3">
    <source>
        <dbReference type="ARBA" id="ARBA00022475"/>
    </source>
</evidence>
<evidence type="ECO:0000256" key="5">
    <source>
        <dbReference type="ARBA" id="ARBA00023122"/>
    </source>
</evidence>
<evidence type="ECO:0000313" key="10">
    <source>
        <dbReference type="Proteomes" id="UP000192611"/>
    </source>
</evidence>
<evidence type="ECO:0000256" key="2">
    <source>
        <dbReference type="ARBA" id="ARBA00006337"/>
    </source>
</evidence>
<dbReference type="Gene3D" id="3.10.580.10">
    <property type="entry name" value="CBS-domain"/>
    <property type="match status" value="1"/>
</dbReference>
<feature type="transmembrane region" description="Helical" evidence="7">
    <location>
        <begin position="7"/>
        <end position="28"/>
    </location>
</feature>
<comment type="subcellular location">
    <subcellularLocation>
        <location evidence="1">Cell membrane</location>
        <topology evidence="1">Multi-pass membrane protein</topology>
    </subcellularLocation>
</comment>
<dbReference type="SMART" id="SM01091">
    <property type="entry name" value="CorC_HlyC"/>
    <property type="match status" value="1"/>
</dbReference>
<evidence type="ECO:0000313" key="9">
    <source>
        <dbReference type="EMBL" id="OQX90858.1"/>
    </source>
</evidence>
<dbReference type="InterPro" id="IPR016169">
    <property type="entry name" value="FAD-bd_PCMH_sub2"/>
</dbReference>
<name>A0A1W9S1Y6_9BACT</name>
<accession>A0A1W9S1Y6</accession>
<evidence type="ECO:0000256" key="4">
    <source>
        <dbReference type="ARBA" id="ARBA00022737"/>
    </source>
</evidence>
<dbReference type="InterPro" id="IPR046342">
    <property type="entry name" value="CBS_dom_sf"/>
</dbReference>
<evidence type="ECO:0000256" key="1">
    <source>
        <dbReference type="ARBA" id="ARBA00004651"/>
    </source>
</evidence>
<dbReference type="Proteomes" id="UP000192611">
    <property type="component" value="Unassembled WGS sequence"/>
</dbReference>
<feature type="transmembrane region" description="Helical" evidence="7">
    <location>
        <begin position="113"/>
        <end position="133"/>
    </location>
</feature>
<dbReference type="SUPFAM" id="SSF54631">
    <property type="entry name" value="CBS-domain pair"/>
    <property type="match status" value="1"/>
</dbReference>
<organism evidence="9 10">
    <name type="scientific">Candidatus Coatesbacteria bacterium 4484_99</name>
    <dbReference type="NCBI Taxonomy" id="1970774"/>
    <lineage>
        <taxon>Bacteria</taxon>
        <taxon>Candidatus Coatesiibacteriota</taxon>
    </lineage>
</organism>
<dbReference type="GO" id="GO:0005886">
    <property type="term" value="C:plasma membrane"/>
    <property type="evidence" value="ECO:0007669"/>
    <property type="project" value="UniProtKB-SubCell"/>
</dbReference>
<feature type="domain" description="CBS" evidence="8">
    <location>
        <begin position="256"/>
        <end position="313"/>
    </location>
</feature>
<feature type="non-terminal residue" evidence="9">
    <location>
        <position position="375"/>
    </location>
</feature>
<evidence type="ECO:0000256" key="6">
    <source>
        <dbReference type="PROSITE-ProRule" id="PRU00703"/>
    </source>
</evidence>
<dbReference type="SMART" id="SM00116">
    <property type="entry name" value="CBS"/>
    <property type="match status" value="2"/>
</dbReference>
<keyword evidence="4" id="KW-0677">Repeat</keyword>
<dbReference type="Pfam" id="PF00571">
    <property type="entry name" value="CBS"/>
    <property type="match status" value="2"/>
</dbReference>
<proteinExistence type="inferred from homology"/>
<dbReference type="PANTHER" id="PTHR22777">
    <property type="entry name" value="HEMOLYSIN-RELATED"/>
    <property type="match status" value="1"/>
</dbReference>
<dbReference type="FunFam" id="3.10.580.10:FF:000002">
    <property type="entry name" value="Magnesium/cobalt efflux protein CorC"/>
    <property type="match status" value="1"/>
</dbReference>
<dbReference type="InterPro" id="IPR000644">
    <property type="entry name" value="CBS_dom"/>
</dbReference>
<dbReference type="CDD" id="cd04590">
    <property type="entry name" value="CBS_pair_CorC_HlyC_assoc"/>
    <property type="match status" value="1"/>
</dbReference>
<reference evidence="10" key="1">
    <citation type="submission" date="2017-03" db="EMBL/GenBank/DDBJ databases">
        <title>Novel pathways for hydrocarbon cycling and metabolic interdependencies in hydrothermal sediment communities.</title>
        <authorList>
            <person name="Dombrowski N."/>
            <person name="Seitz K."/>
            <person name="Teske A."/>
            <person name="Baker B."/>
        </authorList>
    </citation>
    <scope>NUCLEOTIDE SEQUENCE [LARGE SCALE GENOMIC DNA]</scope>
</reference>
<dbReference type="Pfam" id="PF03471">
    <property type="entry name" value="CorC_HlyC"/>
    <property type="match status" value="1"/>
</dbReference>
<evidence type="ECO:0000256" key="7">
    <source>
        <dbReference type="SAM" id="Phobius"/>
    </source>
</evidence>
<evidence type="ECO:0000259" key="8">
    <source>
        <dbReference type="PROSITE" id="PS51371"/>
    </source>
</evidence>
<comment type="similarity">
    <text evidence="2">Belongs to the UPF0053 family.</text>
</comment>
<feature type="transmembrane region" description="Helical" evidence="7">
    <location>
        <begin position="80"/>
        <end position="101"/>
    </location>
</feature>
<dbReference type="SUPFAM" id="SSF56176">
    <property type="entry name" value="FAD-binding/transporter-associated domain-like"/>
    <property type="match status" value="1"/>
</dbReference>
<gene>
    <name evidence="9" type="ORF">B6D57_01745</name>
</gene>
<sequence length="375" mass="42986">MGGKSSYLTVFLVSLAVFTLISYIFPRLKNRIRYARAGFAFWVPLKRYLIFTLRFAELVSIFVVLLFTMRMVNFEEIKSVAPAVAVMALGMLLLRYLAYTIGENIPYSVVDAVLVAPFYVLTIILFPISWLILKFEKLIELPFIRFRKLENITTSEDLEEFIEAREGEEELLERAEVDMLKGISEIKETIAKEIMVPRIDMVVAEVSTPVDELKRMIVEAGHSRIPIYEGKVDNTIGILHAKDLLLADDKSKIREIIREPYFIPETKKINQLLQEFQSKKLQMAIVVDEYGGVAGLVTIEDILEEIVGEIQDEYDYEEKEVVRLPDGSYRVSAKIDIEELNELLDIKLPEEGFETLGGYILQMLERVPDVGEVIE</sequence>
<keyword evidence="3" id="KW-1003">Cell membrane</keyword>
<dbReference type="Gene3D" id="3.30.465.10">
    <property type="match status" value="1"/>
</dbReference>
<feature type="transmembrane region" description="Helical" evidence="7">
    <location>
        <begin position="48"/>
        <end position="68"/>
    </location>
</feature>
<keyword evidence="7" id="KW-0812">Transmembrane</keyword>
<dbReference type="GO" id="GO:0050660">
    <property type="term" value="F:flavin adenine dinucleotide binding"/>
    <property type="evidence" value="ECO:0007669"/>
    <property type="project" value="InterPro"/>
</dbReference>
<dbReference type="InterPro" id="IPR044751">
    <property type="entry name" value="Ion_transp-like_CBS"/>
</dbReference>
<feature type="domain" description="CBS" evidence="8">
    <location>
        <begin position="195"/>
        <end position="255"/>
    </location>
</feature>
<dbReference type="InterPro" id="IPR036318">
    <property type="entry name" value="FAD-bd_PCMH-like_sf"/>
</dbReference>
<keyword evidence="7" id="KW-0472">Membrane</keyword>
<dbReference type="PROSITE" id="PS51371">
    <property type="entry name" value="CBS"/>
    <property type="match status" value="2"/>
</dbReference>
<dbReference type="PANTHER" id="PTHR22777:SF32">
    <property type="entry name" value="UPF0053 INNER MEMBRANE PROTEIN YFJD"/>
    <property type="match status" value="1"/>
</dbReference>
<comment type="caution">
    <text evidence="9">The sequence shown here is derived from an EMBL/GenBank/DDBJ whole genome shotgun (WGS) entry which is preliminary data.</text>
</comment>
<keyword evidence="7" id="KW-1133">Transmembrane helix</keyword>